<sequence>MIQWWNKMEFVDPEFFWLLLLLPLIIAYYIWQGKKQNADVRISSLKGFEGSDSFLARLRPVLLVLRLLALAFIIVGLARPQTTDVNTKTSSTEGIDIVLAVDVSASMLARDFKPDRLEATKRVALDFIEGRPSDRIGVVVYAAESYTKTPITTDQSITLRAVESIEYSNVLENGTAIGMGLATSVNRLKESTSDSKVIILMTDGVNNSGFIDPKIATELAIEFGIKVYTIGIGTNGNAMSPVGQDQRTGAFRFAMTPVEIDEGLMKQIATDTGGKYYRATNNSKLEEIYEEIDQLEKTEIEEFKFYNVQEMFRPLVLIALGLLGLELLLRYTLFRTAA</sequence>
<dbReference type="SMART" id="SM00327">
    <property type="entry name" value="VWA"/>
    <property type="match status" value="1"/>
</dbReference>
<keyword evidence="8" id="KW-1185">Reference proteome</keyword>
<gene>
    <name evidence="7" type="ORF">BST86_12330</name>
</gene>
<comment type="caution">
    <text evidence="7">The sequence shown here is derived from an EMBL/GenBank/DDBJ whole genome shotgun (WGS) entry which is preliminary data.</text>
</comment>
<keyword evidence="1" id="KW-1003">Cell membrane</keyword>
<evidence type="ECO:0000256" key="3">
    <source>
        <dbReference type="ARBA" id="ARBA00022989"/>
    </source>
</evidence>
<evidence type="ECO:0000256" key="5">
    <source>
        <dbReference type="SAM" id="Phobius"/>
    </source>
</evidence>
<dbReference type="EMBL" id="MQUC01000003">
    <property type="protein sequence ID" value="PRP67824.1"/>
    <property type="molecule type" value="Genomic_DNA"/>
</dbReference>
<evidence type="ECO:0000256" key="2">
    <source>
        <dbReference type="ARBA" id="ARBA00022692"/>
    </source>
</evidence>
<dbReference type="InterPro" id="IPR036465">
    <property type="entry name" value="vWFA_dom_sf"/>
</dbReference>
<organism evidence="7 8">
    <name type="scientific">Nonlabens agnitus</name>
    <dbReference type="NCBI Taxonomy" id="870484"/>
    <lineage>
        <taxon>Bacteria</taxon>
        <taxon>Pseudomonadati</taxon>
        <taxon>Bacteroidota</taxon>
        <taxon>Flavobacteriia</taxon>
        <taxon>Flavobacteriales</taxon>
        <taxon>Flavobacteriaceae</taxon>
        <taxon>Nonlabens</taxon>
    </lineage>
</organism>
<dbReference type="Proteomes" id="UP000239532">
    <property type="component" value="Unassembled WGS sequence"/>
</dbReference>
<evidence type="ECO:0000256" key="4">
    <source>
        <dbReference type="ARBA" id="ARBA00023136"/>
    </source>
</evidence>
<dbReference type="SUPFAM" id="SSF53300">
    <property type="entry name" value="vWA-like"/>
    <property type="match status" value="1"/>
</dbReference>
<dbReference type="PROSITE" id="PS50234">
    <property type="entry name" value="VWFA"/>
    <property type="match status" value="1"/>
</dbReference>
<feature type="transmembrane region" description="Helical" evidence="5">
    <location>
        <begin position="15"/>
        <end position="31"/>
    </location>
</feature>
<keyword evidence="3 5" id="KW-1133">Transmembrane helix</keyword>
<keyword evidence="2 5" id="KW-0812">Transmembrane</keyword>
<proteinExistence type="predicted"/>
<feature type="transmembrane region" description="Helical" evidence="5">
    <location>
        <begin position="311"/>
        <end position="329"/>
    </location>
</feature>
<dbReference type="Pfam" id="PF00092">
    <property type="entry name" value="VWA"/>
    <property type="match status" value="1"/>
</dbReference>
<dbReference type="InterPro" id="IPR002035">
    <property type="entry name" value="VWF_A"/>
</dbReference>
<dbReference type="RefSeq" id="WP_105983524.1">
    <property type="nucleotide sequence ID" value="NZ_MQUC01000003.1"/>
</dbReference>
<dbReference type="Gene3D" id="3.40.50.410">
    <property type="entry name" value="von Willebrand factor, type A domain"/>
    <property type="match status" value="1"/>
</dbReference>
<name>A0A2S9WWJ5_9FLAO</name>
<dbReference type="Pfam" id="PF07584">
    <property type="entry name" value="BatA"/>
    <property type="match status" value="1"/>
</dbReference>
<feature type="transmembrane region" description="Helical" evidence="5">
    <location>
        <begin position="61"/>
        <end position="78"/>
    </location>
</feature>
<evidence type="ECO:0000313" key="7">
    <source>
        <dbReference type="EMBL" id="PRP67824.1"/>
    </source>
</evidence>
<feature type="domain" description="VWFA" evidence="6">
    <location>
        <begin position="96"/>
        <end position="292"/>
    </location>
</feature>
<evidence type="ECO:0000313" key="8">
    <source>
        <dbReference type="Proteomes" id="UP000239532"/>
    </source>
</evidence>
<dbReference type="AlphaFoldDB" id="A0A2S9WWJ5"/>
<dbReference type="PANTHER" id="PTHR22550">
    <property type="entry name" value="SPORE GERMINATION PROTEIN"/>
    <property type="match status" value="1"/>
</dbReference>
<dbReference type="InterPro" id="IPR024163">
    <property type="entry name" value="Aerotolerance_reg_N"/>
</dbReference>
<dbReference type="OrthoDB" id="6206554at2"/>
<reference evidence="7 8" key="1">
    <citation type="submission" date="2016-11" db="EMBL/GenBank/DDBJ databases">
        <title>Trade-off between light-utilization and light-protection in marine flavobacteria.</title>
        <authorList>
            <person name="Kumagai Y."/>
        </authorList>
    </citation>
    <scope>NUCLEOTIDE SEQUENCE [LARGE SCALE GENOMIC DNA]</scope>
    <source>
        <strain evidence="7 8">JCM 17109</strain>
    </source>
</reference>
<accession>A0A2S9WWJ5</accession>
<dbReference type="InterPro" id="IPR050768">
    <property type="entry name" value="UPF0353/GerABKA_families"/>
</dbReference>
<protein>
    <submittedName>
        <fullName evidence="7">Aerotolerance regulator BatA</fullName>
    </submittedName>
</protein>
<evidence type="ECO:0000256" key="1">
    <source>
        <dbReference type="ARBA" id="ARBA00022475"/>
    </source>
</evidence>
<keyword evidence="4 5" id="KW-0472">Membrane</keyword>
<evidence type="ECO:0000259" key="6">
    <source>
        <dbReference type="PROSITE" id="PS50234"/>
    </source>
</evidence>
<dbReference type="PANTHER" id="PTHR22550:SF5">
    <property type="entry name" value="LEUCINE ZIPPER PROTEIN 4"/>
    <property type="match status" value="1"/>
</dbReference>